<feature type="compositionally biased region" description="Basic and acidic residues" evidence="3">
    <location>
        <begin position="107"/>
        <end position="116"/>
    </location>
</feature>
<dbReference type="EMBL" id="HBKQ01058105">
    <property type="protein sequence ID" value="CAE2284752.1"/>
    <property type="molecule type" value="Transcribed_RNA"/>
</dbReference>
<feature type="region of interest" description="Disordered" evidence="3">
    <location>
        <begin position="107"/>
        <end position="133"/>
    </location>
</feature>
<evidence type="ECO:0000256" key="2">
    <source>
        <dbReference type="ARBA" id="ARBA00022640"/>
    </source>
</evidence>
<dbReference type="Pfam" id="PF04755">
    <property type="entry name" value="PAP_fibrillin"/>
    <property type="match status" value="1"/>
</dbReference>
<feature type="compositionally biased region" description="Low complexity" evidence="3">
    <location>
        <begin position="8"/>
        <end position="20"/>
    </location>
</feature>
<evidence type="ECO:0000256" key="3">
    <source>
        <dbReference type="SAM" id="MobiDB-lite"/>
    </source>
</evidence>
<organism evidence="5">
    <name type="scientific">Odontella aurita</name>
    <dbReference type="NCBI Taxonomy" id="265563"/>
    <lineage>
        <taxon>Eukaryota</taxon>
        <taxon>Sar</taxon>
        <taxon>Stramenopiles</taxon>
        <taxon>Ochrophyta</taxon>
        <taxon>Bacillariophyta</taxon>
        <taxon>Mediophyceae</taxon>
        <taxon>Biddulphiophycidae</taxon>
        <taxon>Eupodiscales</taxon>
        <taxon>Odontellaceae</taxon>
        <taxon>Odontella</taxon>
    </lineage>
</organism>
<dbReference type="AlphaFoldDB" id="A0A7S4NG42"/>
<comment type="subcellular location">
    <subcellularLocation>
        <location evidence="1">Plastid</location>
    </subcellularLocation>
</comment>
<accession>A0A7S4NG42</accession>
<name>A0A7S4NG42_9STRA</name>
<evidence type="ECO:0000313" key="5">
    <source>
        <dbReference type="EMBL" id="CAE2284752.1"/>
    </source>
</evidence>
<dbReference type="GO" id="GO:0009536">
    <property type="term" value="C:plastid"/>
    <property type="evidence" value="ECO:0007669"/>
    <property type="project" value="UniProtKB-SubCell"/>
</dbReference>
<proteinExistence type="predicted"/>
<evidence type="ECO:0000259" key="4">
    <source>
        <dbReference type="Pfam" id="PF04755"/>
    </source>
</evidence>
<reference evidence="5" key="1">
    <citation type="submission" date="2021-01" db="EMBL/GenBank/DDBJ databases">
        <authorList>
            <person name="Corre E."/>
            <person name="Pelletier E."/>
            <person name="Niang G."/>
            <person name="Scheremetjew M."/>
            <person name="Finn R."/>
            <person name="Kale V."/>
            <person name="Holt S."/>
            <person name="Cochrane G."/>
            <person name="Meng A."/>
            <person name="Brown T."/>
            <person name="Cohen L."/>
        </authorList>
    </citation>
    <scope>NUCLEOTIDE SEQUENCE</scope>
    <source>
        <strain evidence="5">Isolate 1302-5</strain>
    </source>
</reference>
<evidence type="ECO:0000256" key="1">
    <source>
        <dbReference type="ARBA" id="ARBA00004474"/>
    </source>
</evidence>
<feature type="domain" description="Plastid lipid-associated protein/fibrillin conserved" evidence="4">
    <location>
        <begin position="395"/>
        <end position="425"/>
    </location>
</feature>
<sequence>MEKRPSLAPSTASGQTTGSTGSAIRKFLTVSFIKDEDGDDCSFSSLDNKRNWKMGEQIMDRLCSMRTNGRDHTVDISYLPPLEHAQAPASATLIVDALPNGKVRQGKCPELERQDGGGDPNISVRPSSPITPPDRIQSAKSVLFASLENKSHVQPEQNADFLAALEVLQSEYKCSEVDAREQTELLDGNWVMLSPLNFPECLGRNETGDPMYTLGRMSFDMFRPTGLKCSIQSASNVVSSVGSANRRYCRIPTAIPKLLETEVLELLQRGRMKCLRTYNISIALTVEDILRAGGGSFSPVAVRGRMTNIGYTLPDPFVANRFSVWFTGGILEEEQHGDQIRCPSKAWRRIFKDPRRRELSGKARVLAARLLMGAQVPNCMDEKDGSLEFNFTRPIGGHGKAFFDVLYLDDSLRIMRGNKGSIYVMRRR</sequence>
<gene>
    <name evidence="5" type="ORF">OAUR00152_LOCUS39713</name>
</gene>
<feature type="region of interest" description="Disordered" evidence="3">
    <location>
        <begin position="1"/>
        <end position="20"/>
    </location>
</feature>
<protein>
    <recommendedName>
        <fullName evidence="4">Plastid lipid-associated protein/fibrillin conserved domain-containing protein</fullName>
    </recommendedName>
</protein>
<keyword evidence="2" id="KW-0934">Plastid</keyword>
<dbReference type="InterPro" id="IPR006843">
    <property type="entry name" value="PAP/fibrillin_dom"/>
</dbReference>